<evidence type="ECO:0000313" key="8">
    <source>
        <dbReference type="Proteomes" id="UP000596827"/>
    </source>
</evidence>
<dbReference type="SUPFAM" id="SSF51905">
    <property type="entry name" value="FAD/NAD(P)-binding domain"/>
    <property type="match status" value="1"/>
</dbReference>
<keyword evidence="4" id="KW-0560">Oxidoreductase</keyword>
<dbReference type="Gene3D" id="3.50.50.60">
    <property type="entry name" value="FAD/NAD(P)-binding domain"/>
    <property type="match status" value="1"/>
</dbReference>
<feature type="domain" description="FAD-binding" evidence="6">
    <location>
        <begin position="5"/>
        <end position="344"/>
    </location>
</feature>
<accession>A0A923M8B1</accession>
<evidence type="ECO:0000256" key="2">
    <source>
        <dbReference type="ARBA" id="ARBA00022630"/>
    </source>
</evidence>
<evidence type="ECO:0000256" key="5">
    <source>
        <dbReference type="ARBA" id="ARBA00023033"/>
    </source>
</evidence>
<evidence type="ECO:0000256" key="3">
    <source>
        <dbReference type="ARBA" id="ARBA00022827"/>
    </source>
</evidence>
<dbReference type="GO" id="GO:0071949">
    <property type="term" value="F:FAD binding"/>
    <property type="evidence" value="ECO:0007669"/>
    <property type="project" value="InterPro"/>
</dbReference>
<dbReference type="InterPro" id="IPR002938">
    <property type="entry name" value="FAD-bd"/>
</dbReference>
<name>A0A923M8B1_9BURK</name>
<keyword evidence="3" id="KW-0274">FAD</keyword>
<evidence type="ECO:0000256" key="4">
    <source>
        <dbReference type="ARBA" id="ARBA00023002"/>
    </source>
</evidence>
<dbReference type="EMBL" id="JACORU010000005">
    <property type="protein sequence ID" value="MBC5765840.1"/>
    <property type="molecule type" value="Genomic_DNA"/>
</dbReference>
<evidence type="ECO:0000259" key="6">
    <source>
        <dbReference type="Pfam" id="PF01494"/>
    </source>
</evidence>
<reference evidence="7" key="1">
    <citation type="submission" date="2020-08" db="EMBL/GenBank/DDBJ databases">
        <title>Ramlibacter sp. GTP1 16S ribosomal RNA gene genome sequencing and assembly.</title>
        <authorList>
            <person name="Kang M."/>
        </authorList>
    </citation>
    <scope>NUCLEOTIDE SEQUENCE</scope>
    <source>
        <strain evidence="7">GTP1</strain>
    </source>
</reference>
<evidence type="ECO:0000313" key="7">
    <source>
        <dbReference type="EMBL" id="MBC5765840.1"/>
    </source>
</evidence>
<dbReference type="PANTHER" id="PTHR13789">
    <property type="entry name" value="MONOOXYGENASE"/>
    <property type="match status" value="1"/>
</dbReference>
<dbReference type="AlphaFoldDB" id="A0A923M8B1"/>
<dbReference type="RefSeq" id="WP_187082311.1">
    <property type="nucleotide sequence ID" value="NZ_JACORU010000005.1"/>
</dbReference>
<proteinExistence type="predicted"/>
<dbReference type="GO" id="GO:0004497">
    <property type="term" value="F:monooxygenase activity"/>
    <property type="evidence" value="ECO:0007669"/>
    <property type="project" value="UniProtKB-KW"/>
</dbReference>
<keyword evidence="5 7" id="KW-0503">Monooxygenase</keyword>
<sequence>MAQPHVAVVGAGLGGLTAAAALHRKGIPFTVLEQASELGEIGAGVQLAPNALKVLRALGLEQRAAEVGFEPDAHVVRNWQTADVLAYTPYKGTLSKVFGAAYYGYHRADLHEILRSAVPSNAIQLKAKCTGVREDGDKAVVMLSDGSELKADVVIGADGIHSAVRASLFGPEAPRYTGNACWRGLTPTFSLEPGLIQPDMTVWFGPGASIVHYYIRGGTVVNWVAMFESETWAEESWTARGDKAEMMARFADWHPTMRALLQNSGPVLKWGLFDRDPLPQWSKGRATLMGDACHPMLPYLAQGACQAIEDGWAVAAAIERGRDDIPAALKAYEAQRRDRTARVQMTARARAVENHTRDEAVIRARDERFAKARAEAAKGKHAYGIEWIYEHDVTAV</sequence>
<dbReference type="Proteomes" id="UP000596827">
    <property type="component" value="Unassembled WGS sequence"/>
</dbReference>
<dbReference type="PRINTS" id="PR00420">
    <property type="entry name" value="RNGMNOXGNASE"/>
</dbReference>
<keyword evidence="2" id="KW-0285">Flavoprotein</keyword>
<comment type="caution">
    <text evidence="7">The sequence shown here is derived from an EMBL/GenBank/DDBJ whole genome shotgun (WGS) entry which is preliminary data.</text>
</comment>
<keyword evidence="8" id="KW-1185">Reference proteome</keyword>
<organism evidence="7 8">
    <name type="scientific">Ramlibacter albus</name>
    <dbReference type="NCBI Taxonomy" id="2079448"/>
    <lineage>
        <taxon>Bacteria</taxon>
        <taxon>Pseudomonadati</taxon>
        <taxon>Pseudomonadota</taxon>
        <taxon>Betaproteobacteria</taxon>
        <taxon>Burkholderiales</taxon>
        <taxon>Comamonadaceae</taxon>
        <taxon>Ramlibacter</taxon>
    </lineage>
</organism>
<comment type="cofactor">
    <cofactor evidence="1">
        <name>FAD</name>
        <dbReference type="ChEBI" id="CHEBI:57692"/>
    </cofactor>
</comment>
<dbReference type="Pfam" id="PF01494">
    <property type="entry name" value="FAD_binding_3"/>
    <property type="match status" value="1"/>
</dbReference>
<gene>
    <name evidence="7" type="ORF">H8R02_15330</name>
</gene>
<dbReference type="PANTHER" id="PTHR13789:SF318">
    <property type="entry name" value="GERANYLGERANYL DIPHOSPHATE REDUCTASE"/>
    <property type="match status" value="1"/>
</dbReference>
<dbReference type="SUPFAM" id="SSF54373">
    <property type="entry name" value="FAD-linked reductases, C-terminal domain"/>
    <property type="match status" value="1"/>
</dbReference>
<dbReference type="InterPro" id="IPR050493">
    <property type="entry name" value="FAD-dep_Monooxygenase_BioMet"/>
</dbReference>
<dbReference type="InterPro" id="IPR036188">
    <property type="entry name" value="FAD/NAD-bd_sf"/>
</dbReference>
<evidence type="ECO:0000256" key="1">
    <source>
        <dbReference type="ARBA" id="ARBA00001974"/>
    </source>
</evidence>
<protein>
    <submittedName>
        <fullName evidence="7">FAD-dependent monooxygenase</fullName>
    </submittedName>
</protein>